<dbReference type="GO" id="GO:0016857">
    <property type="term" value="F:racemase and epimerase activity, acting on carbohydrates and derivatives"/>
    <property type="evidence" value="ECO:0007669"/>
    <property type="project" value="InterPro"/>
</dbReference>
<dbReference type="EMBL" id="PEYO01000010">
    <property type="protein sequence ID" value="PIU03682.1"/>
    <property type="molecule type" value="Genomic_DNA"/>
</dbReference>
<keyword evidence="1" id="KW-0479">Metal-binding</keyword>
<name>A0A2M6XDF4_9BACT</name>
<dbReference type="SUPFAM" id="SSF51366">
    <property type="entry name" value="Ribulose-phoshate binding barrel"/>
    <property type="match status" value="1"/>
</dbReference>
<dbReference type="GO" id="GO:0005975">
    <property type="term" value="P:carbohydrate metabolic process"/>
    <property type="evidence" value="ECO:0007669"/>
    <property type="project" value="InterPro"/>
</dbReference>
<evidence type="ECO:0008006" key="5">
    <source>
        <dbReference type="Google" id="ProtNLM"/>
    </source>
</evidence>
<gene>
    <name evidence="3" type="ORF">COT44_01795</name>
</gene>
<comment type="caution">
    <text evidence="3">The sequence shown here is derived from an EMBL/GenBank/DDBJ whole genome shotgun (WGS) entry which is preliminary data.</text>
</comment>
<proteinExistence type="predicted"/>
<dbReference type="InterPro" id="IPR000056">
    <property type="entry name" value="Ribul_P_3_epim-like"/>
</dbReference>
<evidence type="ECO:0000256" key="1">
    <source>
        <dbReference type="ARBA" id="ARBA00022723"/>
    </source>
</evidence>
<protein>
    <recommendedName>
        <fullName evidence="5">Ribulose-phosphate 3-epimerase</fullName>
    </recommendedName>
</protein>
<evidence type="ECO:0000256" key="2">
    <source>
        <dbReference type="ARBA" id="ARBA00023235"/>
    </source>
</evidence>
<sequence>MSEIIPTILTNDPVDLENKIQKLSGLVNRVQIDIIDGLFLPEKTILLEDLKPIETFLKLDIHLMVKDPQSWLDRCVDALADQVIGQVEMMENQEDFITHAAETAGLRIGLGLDIETPVSIIAKDTLMKLDSVLIMTRKAGFGEFPFEEKTLEKVRELRKMGFTKEICVDGGINSENIKKCLEVGADLLAVGGAIWNSEDIAFEIQKLKVKSQNFK</sequence>
<dbReference type="Proteomes" id="UP000228996">
    <property type="component" value="Unassembled WGS sequence"/>
</dbReference>
<evidence type="ECO:0000313" key="3">
    <source>
        <dbReference type="EMBL" id="PIU03682.1"/>
    </source>
</evidence>
<dbReference type="GO" id="GO:0046872">
    <property type="term" value="F:metal ion binding"/>
    <property type="evidence" value="ECO:0007669"/>
    <property type="project" value="UniProtKB-KW"/>
</dbReference>
<keyword evidence="2" id="KW-0413">Isomerase</keyword>
<dbReference type="Gene3D" id="3.20.20.70">
    <property type="entry name" value="Aldolase class I"/>
    <property type="match status" value="1"/>
</dbReference>
<reference evidence="4" key="1">
    <citation type="submission" date="2017-09" db="EMBL/GenBank/DDBJ databases">
        <title>Depth-based differentiation of microbial function through sediment-hosted aquifers and enrichment of novel symbionts in the deep terrestrial subsurface.</title>
        <authorList>
            <person name="Probst A.J."/>
            <person name="Ladd B."/>
            <person name="Jarett J.K."/>
            <person name="Geller-Mcgrath D.E."/>
            <person name="Sieber C.M.K."/>
            <person name="Emerson J.B."/>
            <person name="Anantharaman K."/>
            <person name="Thomas B.C."/>
            <person name="Malmstrom R."/>
            <person name="Stieglmeier M."/>
            <person name="Klingl A."/>
            <person name="Woyke T."/>
            <person name="Ryan C.M."/>
            <person name="Banfield J.F."/>
        </authorList>
    </citation>
    <scope>NUCLEOTIDE SEQUENCE [LARGE SCALE GENOMIC DNA]</scope>
</reference>
<dbReference type="PANTHER" id="PTHR11749">
    <property type="entry name" value="RIBULOSE-5-PHOSPHATE-3-EPIMERASE"/>
    <property type="match status" value="1"/>
</dbReference>
<dbReference type="Pfam" id="PF00834">
    <property type="entry name" value="Ribul_P_3_epim"/>
    <property type="match status" value="1"/>
</dbReference>
<organism evidence="3 4">
    <name type="scientific">Candidatus Shapirobacteria bacterium CG08_land_8_20_14_0_20_39_18</name>
    <dbReference type="NCBI Taxonomy" id="1974883"/>
    <lineage>
        <taxon>Bacteria</taxon>
        <taxon>Candidatus Shapironibacteriota</taxon>
    </lineage>
</organism>
<accession>A0A2M6XDF4</accession>
<dbReference type="InterPro" id="IPR013785">
    <property type="entry name" value="Aldolase_TIM"/>
</dbReference>
<evidence type="ECO:0000313" key="4">
    <source>
        <dbReference type="Proteomes" id="UP000228996"/>
    </source>
</evidence>
<dbReference type="AlphaFoldDB" id="A0A2M6XDF4"/>
<dbReference type="InterPro" id="IPR011060">
    <property type="entry name" value="RibuloseP-bd_barrel"/>
</dbReference>